<evidence type="ECO:0000256" key="1">
    <source>
        <dbReference type="SAM" id="Phobius"/>
    </source>
</evidence>
<feature type="transmembrane region" description="Helical" evidence="1">
    <location>
        <begin position="9"/>
        <end position="28"/>
    </location>
</feature>
<keyword evidence="1" id="KW-1133">Transmembrane helix</keyword>
<sequence length="225" mass="22515">MHGLPGRPALVLAAPFAVVLAVVGGLALDGSAVFGLGVVTALVGAAWAGAAWEESRAGDLALVAGARAAALTGGGLLVVCGAAVLVGTAVTLLAGALLAAAVMVLRRPDPNRAAPAGAPLLAEPEGPIVLSPLHPAAPTFRIGSAGSARAVLPPVRMLSSRSLGEEWLRTTALLDAAPDPLTREAVAARRASVLDELERRDPEGFARWLADGTARGSNPAEFLGD</sequence>
<accession>A0A6J4L9S0</accession>
<proteinExistence type="predicted"/>
<dbReference type="AlphaFoldDB" id="A0A6J4L9S0"/>
<evidence type="ECO:0000313" key="2">
    <source>
        <dbReference type="EMBL" id="CAA9326656.1"/>
    </source>
</evidence>
<keyword evidence="1" id="KW-0472">Membrane</keyword>
<dbReference type="EMBL" id="CADCTS010000419">
    <property type="protein sequence ID" value="CAA9326656.1"/>
    <property type="molecule type" value="Genomic_DNA"/>
</dbReference>
<keyword evidence="1" id="KW-0812">Transmembrane</keyword>
<gene>
    <name evidence="2" type="ORF">AVDCRST_MAG48-2932</name>
</gene>
<reference evidence="2" key="1">
    <citation type="submission" date="2020-02" db="EMBL/GenBank/DDBJ databases">
        <authorList>
            <person name="Meier V. D."/>
        </authorList>
    </citation>
    <scope>NUCLEOTIDE SEQUENCE</scope>
    <source>
        <strain evidence="2">AVDCRST_MAG48</strain>
    </source>
</reference>
<feature type="transmembrane region" description="Helical" evidence="1">
    <location>
        <begin position="84"/>
        <end position="105"/>
    </location>
</feature>
<protein>
    <submittedName>
        <fullName evidence="2">Uncharacterized protein</fullName>
    </submittedName>
</protein>
<organism evidence="2">
    <name type="scientific">uncultured Friedmanniella sp</name>
    <dbReference type="NCBI Taxonomy" id="335381"/>
    <lineage>
        <taxon>Bacteria</taxon>
        <taxon>Bacillati</taxon>
        <taxon>Actinomycetota</taxon>
        <taxon>Actinomycetes</taxon>
        <taxon>Propionibacteriales</taxon>
        <taxon>Nocardioidaceae</taxon>
        <taxon>Friedmanniella</taxon>
        <taxon>environmental samples</taxon>
    </lineage>
</organism>
<feature type="transmembrane region" description="Helical" evidence="1">
    <location>
        <begin position="34"/>
        <end position="52"/>
    </location>
</feature>
<name>A0A6J4L9S0_9ACTN</name>